<keyword evidence="1" id="KW-0472">Membrane</keyword>
<proteinExistence type="predicted"/>
<name>A0A6C0EWN8_9ZZZZ</name>
<accession>A0A6C0EWN8</accession>
<protein>
    <submittedName>
        <fullName evidence="2">Uncharacterized protein</fullName>
    </submittedName>
</protein>
<evidence type="ECO:0000256" key="1">
    <source>
        <dbReference type="SAM" id="Phobius"/>
    </source>
</evidence>
<evidence type="ECO:0000313" key="2">
    <source>
        <dbReference type="EMBL" id="QHT32943.1"/>
    </source>
</evidence>
<feature type="transmembrane region" description="Helical" evidence="1">
    <location>
        <begin position="45"/>
        <end position="66"/>
    </location>
</feature>
<feature type="transmembrane region" description="Helical" evidence="1">
    <location>
        <begin position="86"/>
        <end position="104"/>
    </location>
</feature>
<dbReference type="AlphaFoldDB" id="A0A6C0EWN8"/>
<sequence>MQSFITNTKWYKNFTKGFIDTTPPPGPPKKKMPLKQDILIRGNKMIDIGFITTIYFIFGAIVANVITNFQTKFNSDEEDKKTLLRSSLGLIILIWINGVLIYFARNLVEMIPYPFDNYFGFEHKRVKELSGATAFTFVLLYYQPNLNDIMKYLSVRWKNTFSGRSAVDGIKLLFKPAPIPTNISSTPLPGKPTVNKQAINTQAINTQANSNQTINK</sequence>
<dbReference type="EMBL" id="MN738956">
    <property type="protein sequence ID" value="QHT32943.1"/>
    <property type="molecule type" value="Genomic_DNA"/>
</dbReference>
<keyword evidence="1" id="KW-1133">Transmembrane helix</keyword>
<reference evidence="2" key="1">
    <citation type="journal article" date="2020" name="Nature">
        <title>Giant virus diversity and host interactions through global metagenomics.</title>
        <authorList>
            <person name="Schulz F."/>
            <person name="Roux S."/>
            <person name="Paez-Espino D."/>
            <person name="Jungbluth S."/>
            <person name="Walsh D.A."/>
            <person name="Denef V.J."/>
            <person name="McMahon K.D."/>
            <person name="Konstantinidis K.T."/>
            <person name="Eloe-Fadrosh E.A."/>
            <person name="Kyrpides N.C."/>
            <person name="Woyke T."/>
        </authorList>
    </citation>
    <scope>NUCLEOTIDE SEQUENCE</scope>
    <source>
        <strain evidence="2">GVMAG-M-3300009161-34</strain>
    </source>
</reference>
<keyword evidence="1" id="KW-0812">Transmembrane</keyword>
<organism evidence="2">
    <name type="scientific">viral metagenome</name>
    <dbReference type="NCBI Taxonomy" id="1070528"/>
    <lineage>
        <taxon>unclassified sequences</taxon>
        <taxon>metagenomes</taxon>
        <taxon>organismal metagenomes</taxon>
    </lineage>
</organism>